<evidence type="ECO:0000313" key="2">
    <source>
        <dbReference type="Proteomes" id="UP000468327"/>
    </source>
</evidence>
<comment type="caution">
    <text evidence="1">The sequence shown here is derived from an EMBL/GenBank/DDBJ whole genome shotgun (WGS) entry which is preliminary data.</text>
</comment>
<dbReference type="Proteomes" id="UP000468327">
    <property type="component" value="Unassembled WGS sequence"/>
</dbReference>
<name>A0A6N8IJL7_9ACTN</name>
<gene>
    <name evidence="1" type="ORF">GO738_06485</name>
</gene>
<accession>A0A6N8IJL7</accession>
<sequence length="121" mass="13978">MRQSFEVPWKLSGLNEYTRACRANRYKGAAMKRTNQDIAALSIRAARLKPYDGPVRVSITWVEPNMRRDPDNIRFAAKFVLDALVEEGVLPNDTQRYVKGISDRFLVNRNNPRIIVEIEEV</sequence>
<dbReference type="GO" id="GO:0006310">
    <property type="term" value="P:DNA recombination"/>
    <property type="evidence" value="ECO:0007669"/>
    <property type="project" value="InterPro"/>
</dbReference>
<reference evidence="1 2" key="1">
    <citation type="submission" date="2019-11" db="EMBL/GenBank/DDBJ databases">
        <title>Whole genome shotgun sequencing (WGS) data from Adlercreutzia equolifaciens ResAG-91, Eggerthella lenta MRI-F36, MRI-F37, MRI-F40, ResAG-49, ResAG-88, ResAG-121, ResAG-145, and Gordonibacter sp. ResAG-5, ResAG-26, ResAG-43, ResAG-50, ResAG-59.</title>
        <authorList>
            <person name="Stoll D.A."/>
            <person name="Danylec N."/>
            <person name="Franz C.M.A.P."/>
            <person name="Huch M."/>
        </authorList>
    </citation>
    <scope>NUCLEOTIDE SEQUENCE [LARGE SCALE GENOMIC DNA]</scope>
    <source>
        <strain evidence="1 2">ResAG-59</strain>
    </source>
</reference>
<proteinExistence type="predicted"/>
<dbReference type="Pfam" id="PF05866">
    <property type="entry name" value="RusA"/>
    <property type="match status" value="1"/>
</dbReference>
<keyword evidence="2" id="KW-1185">Reference proteome</keyword>
<dbReference type="GO" id="GO:0006281">
    <property type="term" value="P:DNA repair"/>
    <property type="evidence" value="ECO:0007669"/>
    <property type="project" value="InterPro"/>
</dbReference>
<dbReference type="InterPro" id="IPR008822">
    <property type="entry name" value="Endonuclease_RusA-like"/>
</dbReference>
<dbReference type="AlphaFoldDB" id="A0A6N8IJL7"/>
<evidence type="ECO:0000313" key="1">
    <source>
        <dbReference type="EMBL" id="MVN15003.1"/>
    </source>
</evidence>
<dbReference type="EMBL" id="WPOC01000008">
    <property type="protein sequence ID" value="MVN15003.1"/>
    <property type="molecule type" value="Genomic_DNA"/>
</dbReference>
<dbReference type="GO" id="GO:0000287">
    <property type="term" value="F:magnesium ion binding"/>
    <property type="evidence" value="ECO:0007669"/>
    <property type="project" value="InterPro"/>
</dbReference>
<dbReference type="SUPFAM" id="SSF103084">
    <property type="entry name" value="Holliday junction resolvase RusA"/>
    <property type="match status" value="1"/>
</dbReference>
<protein>
    <submittedName>
        <fullName evidence="1">RusA family crossover junction endodeoxyribonuclease</fullName>
    </submittedName>
</protein>
<dbReference type="Gene3D" id="3.30.1330.70">
    <property type="entry name" value="Holliday junction resolvase RusA"/>
    <property type="match status" value="1"/>
</dbReference>
<organism evidence="1 2">
    <name type="scientific">Gordonibacter urolithinfaciens</name>
    <dbReference type="NCBI Taxonomy" id="1335613"/>
    <lineage>
        <taxon>Bacteria</taxon>
        <taxon>Bacillati</taxon>
        <taxon>Actinomycetota</taxon>
        <taxon>Coriobacteriia</taxon>
        <taxon>Eggerthellales</taxon>
        <taxon>Eggerthellaceae</taxon>
        <taxon>Gordonibacter</taxon>
    </lineage>
</organism>
<dbReference type="InterPro" id="IPR036614">
    <property type="entry name" value="RusA-like_sf"/>
</dbReference>
<dbReference type="RefSeq" id="WP_157005041.1">
    <property type="nucleotide sequence ID" value="NZ_WPOC01000008.1"/>
</dbReference>